<feature type="compositionally biased region" description="Basic residues" evidence="1">
    <location>
        <begin position="75"/>
        <end position="85"/>
    </location>
</feature>
<evidence type="ECO:0000256" key="1">
    <source>
        <dbReference type="SAM" id="MobiDB-lite"/>
    </source>
</evidence>
<name>A0A6M1L779_9ACTN</name>
<reference evidence="2 3" key="1">
    <citation type="submission" date="2020-02" db="EMBL/GenBank/DDBJ databases">
        <title>Draft Genome Sequence of Verrucosispora sp. Strain CWR15, Isolated from Gulf of Mexico Sponge.</title>
        <authorList>
            <person name="Kennedy S.J."/>
            <person name="Cella E."/>
            <person name="Azarian T."/>
            <person name="Baker B.J."/>
            <person name="Shaw L.N."/>
        </authorList>
    </citation>
    <scope>NUCLEOTIDE SEQUENCE [LARGE SCALE GENOMIC DNA]</scope>
    <source>
        <strain evidence="2 3">CWR15</strain>
    </source>
</reference>
<evidence type="ECO:0000313" key="3">
    <source>
        <dbReference type="Proteomes" id="UP000478148"/>
    </source>
</evidence>
<dbReference type="Proteomes" id="UP000478148">
    <property type="component" value="Unassembled WGS sequence"/>
</dbReference>
<feature type="region of interest" description="Disordered" evidence="1">
    <location>
        <begin position="75"/>
        <end position="121"/>
    </location>
</feature>
<proteinExistence type="predicted"/>
<dbReference type="RefSeq" id="WP_164446823.1">
    <property type="nucleotide sequence ID" value="NZ_SAIY01000003.1"/>
</dbReference>
<dbReference type="AlphaFoldDB" id="A0A6M1L779"/>
<feature type="region of interest" description="Disordered" evidence="1">
    <location>
        <begin position="1"/>
        <end position="31"/>
    </location>
</feature>
<dbReference type="EMBL" id="SAIY01000003">
    <property type="protein sequence ID" value="NGM12853.1"/>
    <property type="molecule type" value="Genomic_DNA"/>
</dbReference>
<keyword evidence="3" id="KW-1185">Reference proteome</keyword>
<feature type="compositionally biased region" description="Gly residues" evidence="1">
    <location>
        <begin position="1"/>
        <end position="11"/>
    </location>
</feature>
<accession>A0A6M1L779</accession>
<sequence>MAGPAHPGGAGALARIVGTRAPRSGRPDDLADAADELRGQLDGLEGGWLDNVDAPAQVRPLLPPTARDCRLLGRHRSARRGRRRGGVPGWPSRMSTTRWRCSPTPGRHRGGAPAPPGPRTTDPAVRAIVELCGRQPRTVTELGRRSAHTAGGPPTCCTRCTAPPTHRRTSGWACHR</sequence>
<organism evidence="2 3">
    <name type="scientific">Verrucosispora sioxanthis</name>
    <dbReference type="NCBI Taxonomy" id="2499994"/>
    <lineage>
        <taxon>Bacteria</taxon>
        <taxon>Bacillati</taxon>
        <taxon>Actinomycetota</taxon>
        <taxon>Actinomycetes</taxon>
        <taxon>Micromonosporales</taxon>
        <taxon>Micromonosporaceae</taxon>
        <taxon>Micromonospora</taxon>
    </lineage>
</organism>
<gene>
    <name evidence="2" type="ORF">ENC19_09385</name>
</gene>
<evidence type="ECO:0000313" key="2">
    <source>
        <dbReference type="EMBL" id="NGM12853.1"/>
    </source>
</evidence>
<comment type="caution">
    <text evidence="2">The sequence shown here is derived from an EMBL/GenBank/DDBJ whole genome shotgun (WGS) entry which is preliminary data.</text>
</comment>
<protein>
    <submittedName>
        <fullName evidence="2">Uncharacterized protein</fullName>
    </submittedName>
</protein>